<dbReference type="OrthoDB" id="266913at2"/>
<dbReference type="PROSITE" id="PS51012">
    <property type="entry name" value="ABC_TM2"/>
    <property type="match status" value="1"/>
</dbReference>
<comment type="subcellular location">
    <subcellularLocation>
        <location evidence="1">Cell membrane</location>
        <topology evidence="1">Multi-pass membrane protein</topology>
    </subcellularLocation>
</comment>
<feature type="transmembrane region" description="Helical" evidence="8">
    <location>
        <begin position="272"/>
        <end position="296"/>
    </location>
</feature>
<keyword evidence="4" id="KW-1003">Cell membrane</keyword>
<evidence type="ECO:0000259" key="9">
    <source>
        <dbReference type="PROSITE" id="PS51012"/>
    </source>
</evidence>
<dbReference type="EMBL" id="SNYK01000008">
    <property type="protein sequence ID" value="TDQ37302.1"/>
    <property type="molecule type" value="Genomic_DNA"/>
</dbReference>
<keyword evidence="11" id="KW-1185">Reference proteome</keyword>
<evidence type="ECO:0000256" key="6">
    <source>
        <dbReference type="ARBA" id="ARBA00022989"/>
    </source>
</evidence>
<feature type="transmembrane region" description="Helical" evidence="8">
    <location>
        <begin position="187"/>
        <end position="204"/>
    </location>
</feature>
<dbReference type="RefSeq" id="WP_101495812.1">
    <property type="nucleotide sequence ID" value="NZ_LNJZ01000003.1"/>
</dbReference>
<evidence type="ECO:0000256" key="3">
    <source>
        <dbReference type="ARBA" id="ARBA00022448"/>
    </source>
</evidence>
<evidence type="ECO:0000256" key="7">
    <source>
        <dbReference type="ARBA" id="ARBA00023136"/>
    </source>
</evidence>
<dbReference type="AlphaFoldDB" id="A0A4R6TX14"/>
<evidence type="ECO:0000256" key="4">
    <source>
        <dbReference type="ARBA" id="ARBA00022475"/>
    </source>
</evidence>
<dbReference type="InterPro" id="IPR051449">
    <property type="entry name" value="ABC-2_transporter_component"/>
</dbReference>
<evidence type="ECO:0000313" key="11">
    <source>
        <dbReference type="Proteomes" id="UP000294575"/>
    </source>
</evidence>
<evidence type="ECO:0000256" key="2">
    <source>
        <dbReference type="ARBA" id="ARBA00007783"/>
    </source>
</evidence>
<sequence length="394" mass="42404">MRLSALVLTEWRLAWRDAHAIGVLFVMPALFLLIMAFAMSGILRTDLPPPALQVEVPQDSADSRFFLAALAGQLSGSSLQNARTPDVRIVLAADFSERLLDSPHTGPELAFAAASDSLQRTHIRTAVTLALAQTRMAAFLIDSELLDDSLPLEQQLQQVQQQTESRLPEYQILSSGSLAASANAGQLSVPAWLIFGMFFIVLPMSSRLQQEFQSGVLLRMRVMRIPPVLLLAGKLLPYALINLLQFVCLLALGLFALPWLGLPALELHGTPAAYLLLALSITLASCSFGLLVSALARNSEQALLLSAGSNLILAAIGGIMVPKSMMPPAMQQLASLSPMSWSLDAFLTLLVGQGNSTDILPGCLALLLFAAACALTGTLLLHHRLKNTLWTTHN</sequence>
<feature type="domain" description="ABC transmembrane type-2" evidence="9">
    <location>
        <begin position="154"/>
        <end position="384"/>
    </location>
</feature>
<accession>A0A4R6TX14</accession>
<keyword evidence="7 8" id="KW-0472">Membrane</keyword>
<keyword evidence="5 8" id="KW-0812">Transmembrane</keyword>
<dbReference type="GO" id="GO:0005886">
    <property type="term" value="C:plasma membrane"/>
    <property type="evidence" value="ECO:0007669"/>
    <property type="project" value="UniProtKB-SubCell"/>
</dbReference>
<feature type="transmembrane region" description="Helical" evidence="8">
    <location>
        <begin position="21"/>
        <end position="43"/>
    </location>
</feature>
<dbReference type="Proteomes" id="UP000294575">
    <property type="component" value="Unassembled WGS sequence"/>
</dbReference>
<feature type="transmembrane region" description="Helical" evidence="8">
    <location>
        <begin position="302"/>
        <end position="321"/>
    </location>
</feature>
<reference evidence="10 11" key="1">
    <citation type="submission" date="2019-03" db="EMBL/GenBank/DDBJ databases">
        <title>Genomic Encyclopedia of Type Strains, Phase IV (KMG-IV): sequencing the most valuable type-strain genomes for metagenomic binning, comparative biology and taxonomic classification.</title>
        <authorList>
            <person name="Goeker M."/>
        </authorList>
    </citation>
    <scope>NUCLEOTIDE SEQUENCE [LARGE SCALE GENOMIC DNA]</scope>
    <source>
        <strain evidence="10 11">DSM 28679</strain>
    </source>
</reference>
<keyword evidence="3" id="KW-0813">Transport</keyword>
<feature type="transmembrane region" description="Helical" evidence="8">
    <location>
        <begin position="239"/>
        <end position="260"/>
    </location>
</feature>
<organism evidence="10 11">
    <name type="scientific">Thiopseudomonas denitrificans</name>
    <dbReference type="NCBI Taxonomy" id="1501432"/>
    <lineage>
        <taxon>Bacteria</taxon>
        <taxon>Pseudomonadati</taxon>
        <taxon>Pseudomonadota</taxon>
        <taxon>Gammaproteobacteria</taxon>
        <taxon>Pseudomonadales</taxon>
        <taxon>Pseudomonadaceae</taxon>
        <taxon>Thiopseudomonas</taxon>
    </lineage>
</organism>
<evidence type="ECO:0000256" key="1">
    <source>
        <dbReference type="ARBA" id="ARBA00004651"/>
    </source>
</evidence>
<protein>
    <submittedName>
        <fullName evidence="10">ABC-2 type transport system permease protein</fullName>
    </submittedName>
</protein>
<name>A0A4R6TX14_9GAMM</name>
<comment type="similarity">
    <text evidence="2">Belongs to the ABC-2 integral membrane protein family.</text>
</comment>
<feature type="transmembrane region" description="Helical" evidence="8">
    <location>
        <begin position="359"/>
        <end position="381"/>
    </location>
</feature>
<evidence type="ECO:0000256" key="8">
    <source>
        <dbReference type="SAM" id="Phobius"/>
    </source>
</evidence>
<dbReference type="PANTHER" id="PTHR30294:SF38">
    <property type="entry name" value="TRANSPORT PERMEASE PROTEIN"/>
    <property type="match status" value="1"/>
</dbReference>
<comment type="caution">
    <text evidence="10">The sequence shown here is derived from an EMBL/GenBank/DDBJ whole genome shotgun (WGS) entry which is preliminary data.</text>
</comment>
<dbReference type="Pfam" id="PF12698">
    <property type="entry name" value="ABC2_membrane_3"/>
    <property type="match status" value="1"/>
</dbReference>
<gene>
    <name evidence="10" type="ORF">DFQ45_10882</name>
</gene>
<dbReference type="GO" id="GO:0140359">
    <property type="term" value="F:ABC-type transporter activity"/>
    <property type="evidence" value="ECO:0007669"/>
    <property type="project" value="InterPro"/>
</dbReference>
<dbReference type="InterPro" id="IPR047817">
    <property type="entry name" value="ABC2_TM_bact-type"/>
</dbReference>
<evidence type="ECO:0000256" key="5">
    <source>
        <dbReference type="ARBA" id="ARBA00022692"/>
    </source>
</evidence>
<dbReference type="PANTHER" id="PTHR30294">
    <property type="entry name" value="MEMBRANE COMPONENT OF ABC TRANSPORTER YHHJ-RELATED"/>
    <property type="match status" value="1"/>
</dbReference>
<evidence type="ECO:0000313" key="10">
    <source>
        <dbReference type="EMBL" id="TDQ37302.1"/>
    </source>
</evidence>
<proteinExistence type="inferred from homology"/>
<keyword evidence="6 8" id="KW-1133">Transmembrane helix</keyword>
<dbReference type="InterPro" id="IPR013525">
    <property type="entry name" value="ABC2_TM"/>
</dbReference>